<gene>
    <name evidence="2" type="ORF">BTJ39_04835</name>
</gene>
<evidence type="ECO:0000313" key="2">
    <source>
        <dbReference type="EMBL" id="OON41291.1"/>
    </source>
</evidence>
<feature type="signal peptide" evidence="1">
    <location>
        <begin position="1"/>
        <end position="19"/>
    </location>
</feature>
<reference evidence="2 3" key="1">
    <citation type="submission" date="2016-12" db="EMBL/GenBank/DDBJ databases">
        <title>Izhakiella australiana sp. nov. of genus Izhakiella isolated from Australian desert.</title>
        <authorList>
            <person name="Ji M."/>
        </authorList>
    </citation>
    <scope>NUCLEOTIDE SEQUENCE [LARGE SCALE GENOMIC DNA]</scope>
    <source>
        <strain evidence="2 3">D4N98</strain>
    </source>
</reference>
<name>A0A1S8YQ55_9GAMM</name>
<dbReference type="EMBL" id="MRUL01000002">
    <property type="protein sequence ID" value="OON41291.1"/>
    <property type="molecule type" value="Genomic_DNA"/>
</dbReference>
<proteinExistence type="predicted"/>
<feature type="chain" id="PRO_5012006646" description="Type VI secretion system-associated protein" evidence="1">
    <location>
        <begin position="20"/>
        <end position="318"/>
    </location>
</feature>
<accession>A0A1S8YQ55</accession>
<dbReference type="OrthoDB" id="6515265at2"/>
<evidence type="ECO:0008006" key="4">
    <source>
        <dbReference type="Google" id="ProtNLM"/>
    </source>
</evidence>
<evidence type="ECO:0000313" key="3">
    <source>
        <dbReference type="Proteomes" id="UP000190667"/>
    </source>
</evidence>
<evidence type="ECO:0000256" key="1">
    <source>
        <dbReference type="SAM" id="SignalP"/>
    </source>
</evidence>
<organism evidence="2 3">
    <name type="scientific">Izhakiella australiensis</name>
    <dbReference type="NCBI Taxonomy" id="1926881"/>
    <lineage>
        <taxon>Bacteria</taxon>
        <taxon>Pseudomonadati</taxon>
        <taxon>Pseudomonadota</taxon>
        <taxon>Gammaproteobacteria</taxon>
        <taxon>Enterobacterales</taxon>
        <taxon>Erwiniaceae</taxon>
        <taxon>Izhakiella</taxon>
    </lineage>
</organism>
<dbReference type="AlphaFoldDB" id="A0A1S8YQ55"/>
<keyword evidence="3" id="KW-1185">Reference proteome</keyword>
<dbReference type="Proteomes" id="UP000190667">
    <property type="component" value="Unassembled WGS sequence"/>
</dbReference>
<protein>
    <recommendedName>
        <fullName evidence="4">Type VI secretion system-associated protein</fullName>
    </recommendedName>
</protein>
<keyword evidence="1" id="KW-0732">Signal</keyword>
<dbReference type="RefSeq" id="WP_078001543.1">
    <property type="nucleotide sequence ID" value="NZ_MRUL01000002.1"/>
</dbReference>
<sequence>MKLWLSVIAALTLASNAYAADYRVIYSPSLELEVYIDDVASNAPTDWCKEKLALRIVTSGEHSSNVLQNFLPRVGKLLQSQCSKLTAVSWQLTNKQGMAVATGSATQENDWQPKVFADGTAAATNNNASPLDLSQPANTAALPRFDLPGGCHFRTWWDDRAQTLFIPDDKNLRCAADGWLEGATRLTLNHDGKSEPLPVTFFQGYPLANILSPEKSALKTVTVNNQRMLLGRKESTDSWLLLPFNKQLHVWEFKGTLLVKMDKQQAEDTSALKKRIETLRQQWSDVVPAGSHLSVMLVNDIHPDLADPAIGAWRTLTD</sequence>
<dbReference type="STRING" id="1926881.BTJ39_04835"/>
<comment type="caution">
    <text evidence="2">The sequence shown here is derived from an EMBL/GenBank/DDBJ whole genome shotgun (WGS) entry which is preliminary data.</text>
</comment>